<organism evidence="9 10">
    <name type="scientific">Albidovulum inexpectatum</name>
    <dbReference type="NCBI Taxonomy" id="196587"/>
    <lineage>
        <taxon>Bacteria</taxon>
        <taxon>Pseudomonadati</taxon>
        <taxon>Pseudomonadota</taxon>
        <taxon>Alphaproteobacteria</taxon>
        <taxon>Rhodobacterales</taxon>
        <taxon>Paracoccaceae</taxon>
        <taxon>Albidovulum</taxon>
    </lineage>
</organism>
<evidence type="ECO:0000256" key="5">
    <source>
        <dbReference type="ARBA" id="ARBA00022840"/>
    </source>
</evidence>
<accession>A0A2S5JJ20</accession>
<dbReference type="PANTHER" id="PTHR43311:SF1">
    <property type="entry name" value="GLUTAMYL-Q TRNA(ASP) SYNTHETASE"/>
    <property type="match status" value="1"/>
</dbReference>
<dbReference type="RefSeq" id="WP_104069331.1">
    <property type="nucleotide sequence ID" value="NZ_PRDS01000002.1"/>
</dbReference>
<keyword evidence="7" id="KW-0648">Protein biosynthesis</keyword>
<comment type="caution">
    <text evidence="9">The sequence shown here is derived from an EMBL/GenBank/DDBJ whole genome shotgun (WGS) entry which is preliminary data.</text>
</comment>
<dbReference type="InterPro" id="IPR049940">
    <property type="entry name" value="GluQ/Sye"/>
</dbReference>
<keyword evidence="6 7" id="KW-0030">Aminoacyl-tRNA synthetase</keyword>
<dbReference type="PROSITE" id="PS00178">
    <property type="entry name" value="AA_TRNA_LIGASE_I"/>
    <property type="match status" value="1"/>
</dbReference>
<dbReference type="EMBL" id="PRDS01000002">
    <property type="protein sequence ID" value="PPB81469.1"/>
    <property type="molecule type" value="Genomic_DNA"/>
</dbReference>
<name>A0A2S5JJ20_9RHOB</name>
<dbReference type="InterPro" id="IPR020058">
    <property type="entry name" value="Glu/Gln-tRNA-synth_Ib_cat-dom"/>
</dbReference>
<evidence type="ECO:0000256" key="3">
    <source>
        <dbReference type="ARBA" id="ARBA00022741"/>
    </source>
</evidence>
<keyword evidence="4" id="KW-0862">Zinc</keyword>
<dbReference type="InterPro" id="IPR001412">
    <property type="entry name" value="aa-tRNA-synth_I_CS"/>
</dbReference>
<keyword evidence="5 7" id="KW-0067">ATP-binding</keyword>
<evidence type="ECO:0000259" key="8">
    <source>
        <dbReference type="Pfam" id="PF00749"/>
    </source>
</evidence>
<dbReference type="SUPFAM" id="SSF52374">
    <property type="entry name" value="Nucleotidylyl transferase"/>
    <property type="match status" value="1"/>
</dbReference>
<keyword evidence="10" id="KW-1185">Reference proteome</keyword>
<dbReference type="PANTHER" id="PTHR43311">
    <property type="entry name" value="GLUTAMATE--TRNA LIGASE"/>
    <property type="match status" value="1"/>
</dbReference>
<evidence type="ECO:0000313" key="10">
    <source>
        <dbReference type="Proteomes" id="UP000239736"/>
    </source>
</evidence>
<keyword evidence="2" id="KW-0479">Metal-binding</keyword>
<evidence type="ECO:0000313" key="9">
    <source>
        <dbReference type="EMBL" id="PPB81469.1"/>
    </source>
</evidence>
<dbReference type="Pfam" id="PF00749">
    <property type="entry name" value="tRNA-synt_1c"/>
    <property type="match status" value="1"/>
</dbReference>
<dbReference type="NCBIfam" id="NF004315">
    <property type="entry name" value="PRK05710.1-4"/>
    <property type="match status" value="1"/>
</dbReference>
<evidence type="ECO:0000256" key="6">
    <source>
        <dbReference type="ARBA" id="ARBA00023146"/>
    </source>
</evidence>
<dbReference type="PRINTS" id="PR00987">
    <property type="entry name" value="TRNASYNTHGLU"/>
</dbReference>
<dbReference type="AlphaFoldDB" id="A0A2S5JJ20"/>
<dbReference type="Proteomes" id="UP000239736">
    <property type="component" value="Unassembled WGS sequence"/>
</dbReference>
<evidence type="ECO:0000256" key="1">
    <source>
        <dbReference type="ARBA" id="ARBA00022598"/>
    </source>
</evidence>
<keyword evidence="1 7" id="KW-0436">Ligase</keyword>
<dbReference type="GO" id="GO:0006424">
    <property type="term" value="P:glutamyl-tRNA aminoacylation"/>
    <property type="evidence" value="ECO:0007669"/>
    <property type="project" value="TreeGrafter"/>
</dbReference>
<dbReference type="OrthoDB" id="9807503at2"/>
<protein>
    <submittedName>
        <fullName evidence="9">Glutamyl-Q tRNA(Asp) synthetase</fullName>
    </submittedName>
</protein>
<dbReference type="GO" id="GO:0004818">
    <property type="term" value="F:glutamate-tRNA ligase activity"/>
    <property type="evidence" value="ECO:0007669"/>
    <property type="project" value="TreeGrafter"/>
</dbReference>
<dbReference type="GO" id="GO:0005829">
    <property type="term" value="C:cytosol"/>
    <property type="evidence" value="ECO:0007669"/>
    <property type="project" value="TreeGrafter"/>
</dbReference>
<keyword evidence="3 7" id="KW-0547">Nucleotide-binding</keyword>
<sequence length="298" mass="33027">MRTRFAPSPTGPLHLGHAYSAILAHDMARAAGGQFLLRIEDIDRSRSRPEWERQIQRDLSWLGLTWDGPILRQSDRQAAYDTALDDLWSRGLLYPCSCNRRDIAAAAGAPNEGEPPMGPDGIVYPGTCRPAANRPWRDRPRPRNVALRLDMRAALASLGLASGDRLSFIETGGGEGTSVGQIAFAAQELIDRVGDVVLARREMGSSYHLAVVLDDAFQGITHVVRGADLFEATRIHVLLQRLFGLSTPLYHHHRLIRDENGKRLAKRDDARAIAKYREDGATPSDIRKMVRLPTSRNG</sequence>
<comment type="similarity">
    <text evidence="7">Belongs to the class-I aminoacyl-tRNA synthetase family.</text>
</comment>
<proteinExistence type="inferred from homology"/>
<evidence type="ECO:0000256" key="7">
    <source>
        <dbReference type="RuleBase" id="RU363037"/>
    </source>
</evidence>
<dbReference type="InterPro" id="IPR014729">
    <property type="entry name" value="Rossmann-like_a/b/a_fold"/>
</dbReference>
<gene>
    <name evidence="9" type="ORF">LV82_00677</name>
</gene>
<feature type="domain" description="Glutamyl/glutaminyl-tRNA synthetase class Ib catalytic" evidence="8">
    <location>
        <begin position="2"/>
        <end position="292"/>
    </location>
</feature>
<dbReference type="Gene3D" id="3.40.50.620">
    <property type="entry name" value="HUPs"/>
    <property type="match status" value="1"/>
</dbReference>
<evidence type="ECO:0000256" key="2">
    <source>
        <dbReference type="ARBA" id="ARBA00022723"/>
    </source>
</evidence>
<dbReference type="InterPro" id="IPR000924">
    <property type="entry name" value="Glu/Gln-tRNA-synth"/>
</dbReference>
<reference evidence="9 10" key="1">
    <citation type="submission" date="2018-01" db="EMBL/GenBank/DDBJ databases">
        <title>Genomic Encyclopedia of Archaeal and Bacterial Type Strains, Phase II (KMG-II): from individual species to whole genera.</title>
        <authorList>
            <person name="Goeker M."/>
        </authorList>
    </citation>
    <scope>NUCLEOTIDE SEQUENCE [LARGE SCALE GENOMIC DNA]</scope>
    <source>
        <strain evidence="9 10">DSM 12048</strain>
    </source>
</reference>
<evidence type="ECO:0000256" key="4">
    <source>
        <dbReference type="ARBA" id="ARBA00022833"/>
    </source>
</evidence>
<dbReference type="GO" id="GO:0005524">
    <property type="term" value="F:ATP binding"/>
    <property type="evidence" value="ECO:0007669"/>
    <property type="project" value="UniProtKB-KW"/>
</dbReference>